<evidence type="ECO:0000313" key="6">
    <source>
        <dbReference type="EMBL" id="CAD5224256.1"/>
    </source>
</evidence>
<proteinExistence type="inferred from homology"/>
<feature type="compositionally biased region" description="Polar residues" evidence="4">
    <location>
        <begin position="30"/>
        <end position="50"/>
    </location>
</feature>
<feature type="region of interest" description="Disordered" evidence="4">
    <location>
        <begin position="244"/>
        <end position="271"/>
    </location>
</feature>
<feature type="region of interest" description="Disordered" evidence="4">
    <location>
        <begin position="30"/>
        <end position="53"/>
    </location>
</feature>
<dbReference type="EMBL" id="CAJFDH010000005">
    <property type="protein sequence ID" value="CAD5224256.1"/>
    <property type="molecule type" value="Genomic_DNA"/>
</dbReference>
<evidence type="ECO:0000259" key="5">
    <source>
        <dbReference type="PROSITE" id="PS51634"/>
    </source>
</evidence>
<comment type="subcellular location">
    <subcellularLocation>
        <location evidence="1">Nucleus</location>
    </subcellularLocation>
</comment>
<dbReference type="EMBL" id="CAJFCW020000005">
    <property type="protein sequence ID" value="CAG9119771.1"/>
    <property type="molecule type" value="Genomic_DNA"/>
</dbReference>
<dbReference type="OrthoDB" id="6283463at2759"/>
<dbReference type="GO" id="GO:0006355">
    <property type="term" value="P:regulation of DNA-templated transcription"/>
    <property type="evidence" value="ECO:0007669"/>
    <property type="project" value="TreeGrafter"/>
</dbReference>
<dbReference type="PANTHER" id="PTHR12446">
    <property type="entry name" value="TESMIN/TSO1-RELATED"/>
    <property type="match status" value="1"/>
</dbReference>
<keyword evidence="7" id="KW-1185">Reference proteome</keyword>
<dbReference type="InterPro" id="IPR005172">
    <property type="entry name" value="CRC"/>
</dbReference>
<keyword evidence="3" id="KW-0539">Nucleus</keyword>
<sequence length="339" mass="38433">MSAENEFELDPMQYQNESYAEETIYVQSRTPNTQYRSQNQFYQPSTSSNYQRKENQYESCEIKSTVLKPSQAYYQLATSHNSTRNNPLLAGPLNPQPKKSKRGTGKRKNCNCTKSQCLKLYCDCFANGEFCLDCNCKDCHNNLEHESERSRAIKSSLDRNPHAFKPKIGVAAKVGKAADLERLHQKGCNCKKSNCLKNYCECYEAKVPCTERCKCVTCKNTEHDRAVRFREKFSAAGLAQLAAAAANDNRGETPSEDSDSDNERADPKGQPWFYMTDDVIEATTMCLVSYGQEMEQSAHHRSTEEEIKEEMEKGILLEFSRCLSQIVDSAKSGNRSLNI</sequence>
<dbReference type="Proteomes" id="UP000783686">
    <property type="component" value="Unassembled WGS sequence"/>
</dbReference>
<evidence type="ECO:0000256" key="3">
    <source>
        <dbReference type="ARBA" id="ARBA00023242"/>
    </source>
</evidence>
<organism evidence="6 7">
    <name type="scientific">Bursaphelenchus okinawaensis</name>
    <dbReference type="NCBI Taxonomy" id="465554"/>
    <lineage>
        <taxon>Eukaryota</taxon>
        <taxon>Metazoa</taxon>
        <taxon>Ecdysozoa</taxon>
        <taxon>Nematoda</taxon>
        <taxon>Chromadorea</taxon>
        <taxon>Rhabditida</taxon>
        <taxon>Tylenchina</taxon>
        <taxon>Tylenchomorpha</taxon>
        <taxon>Aphelenchoidea</taxon>
        <taxon>Aphelenchoididae</taxon>
        <taxon>Bursaphelenchus</taxon>
    </lineage>
</organism>
<dbReference type="InterPro" id="IPR028307">
    <property type="entry name" value="Lin-54_fam"/>
</dbReference>
<comment type="caution">
    <text evidence="6">The sequence shown here is derived from an EMBL/GenBank/DDBJ whole genome shotgun (WGS) entry which is preliminary data.</text>
</comment>
<evidence type="ECO:0000256" key="2">
    <source>
        <dbReference type="ARBA" id="ARBA00007267"/>
    </source>
</evidence>
<dbReference type="SMART" id="SM01114">
    <property type="entry name" value="CXC"/>
    <property type="match status" value="2"/>
</dbReference>
<name>A0A811L510_9BILA</name>
<evidence type="ECO:0000256" key="4">
    <source>
        <dbReference type="SAM" id="MobiDB-lite"/>
    </source>
</evidence>
<gene>
    <name evidence="6" type="ORF">BOKJ2_LOCUS10988</name>
</gene>
<dbReference type="PANTHER" id="PTHR12446:SF34">
    <property type="entry name" value="PROTEIN LIN-54 HOMOLOG"/>
    <property type="match status" value="1"/>
</dbReference>
<dbReference type="Pfam" id="PF03638">
    <property type="entry name" value="TCR"/>
    <property type="match status" value="2"/>
</dbReference>
<comment type="similarity">
    <text evidence="2">Belongs to the lin-54 family.</text>
</comment>
<dbReference type="InterPro" id="IPR033467">
    <property type="entry name" value="Tesmin/TSO1-like_CXC"/>
</dbReference>
<feature type="region of interest" description="Disordered" evidence="4">
    <location>
        <begin position="83"/>
        <end position="109"/>
    </location>
</feature>
<dbReference type="PROSITE" id="PS51634">
    <property type="entry name" value="CRC"/>
    <property type="match status" value="1"/>
</dbReference>
<evidence type="ECO:0000256" key="1">
    <source>
        <dbReference type="ARBA" id="ARBA00004123"/>
    </source>
</evidence>
<reference evidence="6" key="1">
    <citation type="submission" date="2020-09" db="EMBL/GenBank/DDBJ databases">
        <authorList>
            <person name="Kikuchi T."/>
        </authorList>
    </citation>
    <scope>NUCLEOTIDE SEQUENCE</scope>
    <source>
        <strain evidence="6">SH1</strain>
    </source>
</reference>
<evidence type="ECO:0000313" key="7">
    <source>
        <dbReference type="Proteomes" id="UP000614601"/>
    </source>
</evidence>
<feature type="domain" description="CRC" evidence="5">
    <location>
        <begin position="106"/>
        <end position="223"/>
    </location>
</feature>
<dbReference type="AlphaFoldDB" id="A0A811L510"/>
<feature type="compositionally biased region" description="Basic residues" evidence="4">
    <location>
        <begin position="98"/>
        <end position="109"/>
    </location>
</feature>
<dbReference type="GO" id="GO:0005634">
    <property type="term" value="C:nucleus"/>
    <property type="evidence" value="ECO:0007669"/>
    <property type="project" value="UniProtKB-SubCell"/>
</dbReference>
<dbReference type="Proteomes" id="UP000614601">
    <property type="component" value="Unassembled WGS sequence"/>
</dbReference>
<accession>A0A811L510</accession>
<protein>
    <recommendedName>
        <fullName evidence="5">CRC domain-containing protein</fullName>
    </recommendedName>
</protein>